<dbReference type="CDD" id="cd00180">
    <property type="entry name" value="PKc"/>
    <property type="match status" value="1"/>
</dbReference>
<dbReference type="PROSITE" id="PS50011">
    <property type="entry name" value="PROTEIN_KINASE_DOM"/>
    <property type="match status" value="1"/>
</dbReference>
<dbReference type="SMART" id="SM00220">
    <property type="entry name" value="S_TKc"/>
    <property type="match status" value="1"/>
</dbReference>
<dbReference type="InterPro" id="IPR000719">
    <property type="entry name" value="Prot_kinase_dom"/>
</dbReference>
<evidence type="ECO:0000256" key="1">
    <source>
        <dbReference type="SAM" id="MobiDB-lite"/>
    </source>
</evidence>
<dbReference type="Pfam" id="PF00069">
    <property type="entry name" value="Pkinase"/>
    <property type="match status" value="1"/>
</dbReference>
<dbReference type="EMBL" id="JAZAVJ010000013">
    <property type="protein sequence ID" value="KAK7422821.1"/>
    <property type="molecule type" value="Genomic_DNA"/>
</dbReference>
<evidence type="ECO:0000259" key="2">
    <source>
        <dbReference type="PROSITE" id="PS50011"/>
    </source>
</evidence>
<feature type="domain" description="Protein kinase" evidence="2">
    <location>
        <begin position="111"/>
        <end position="489"/>
    </location>
</feature>
<dbReference type="Proteomes" id="UP001498476">
    <property type="component" value="Unassembled WGS sequence"/>
</dbReference>
<evidence type="ECO:0000313" key="4">
    <source>
        <dbReference type="Proteomes" id="UP001498476"/>
    </source>
</evidence>
<feature type="region of interest" description="Disordered" evidence="1">
    <location>
        <begin position="441"/>
        <end position="464"/>
    </location>
</feature>
<reference evidence="3 4" key="1">
    <citation type="journal article" date="2025" name="Microbiol. Resour. Announc.">
        <title>Draft genome sequences for Neonectria magnoliae and Neonectria punicea, canker pathogens of Liriodendron tulipifera and Acer saccharum in West Virginia.</title>
        <authorList>
            <person name="Petronek H.M."/>
            <person name="Kasson M.T."/>
            <person name="Metheny A.M."/>
            <person name="Stauder C.M."/>
            <person name="Lovett B."/>
            <person name="Lynch S.C."/>
            <person name="Garnas J.R."/>
            <person name="Kasson L.R."/>
            <person name="Stajich J.E."/>
        </authorList>
    </citation>
    <scope>NUCLEOTIDE SEQUENCE [LARGE SCALE GENOMIC DNA]</scope>
    <source>
        <strain evidence="3 4">NRRL 64653</strain>
    </source>
</reference>
<dbReference type="Gene3D" id="1.10.510.10">
    <property type="entry name" value="Transferase(Phosphotransferase) domain 1"/>
    <property type="match status" value="1"/>
</dbReference>
<name>A0ABR1HQK5_9HYPO</name>
<gene>
    <name evidence="3" type="ORF">QQX98_001383</name>
</gene>
<dbReference type="InterPro" id="IPR011009">
    <property type="entry name" value="Kinase-like_dom_sf"/>
</dbReference>
<sequence length="522" mass="59818">MPSSRTDTDFVSYRKVLTILIFIEKQDQIRSFIDNQLHDGLLPLQKIGDSSNDCQLVLPNSNVLHPCFQGWENVHVSSFENYQRKLNAPYFKFEDDICRHYCFPENVALPFIHQDPCIEGGFAHVMKVALPREHGNLETCDQQEGKEKQLLAIKRLCRRSRGPFEAESNVLYRLNSISKHREADHVVKLLATFEIDSQIDPELYFIFPCADCDLRQFWKEIRKPPDEAYRWRLSKWVARQMRGLSHGLLVLHQFARFRVDSDLDPRNRGIHGDIKPENILVFKKWNGVEDGPGILQLADFGLARYHRPESVNRVAPRRVPHCYVSPESGLGRETGQASDVWAMGCLFLEFSVWLLFGYDGLESFTQDRGKQVLEKAHTRVSAFYRSRSVRDHSVESDKISINKGVLKWVAKLHSAAWCPQFIHDVVDIAVLEMLALNHEPQDEAGTLPDLGETTRTRPSSERNKYPHRIVVSDLVERLDGMLERGLSYFQDASPYDSSSFTPPALTLPSVNSENATDSHTEG</sequence>
<evidence type="ECO:0000313" key="3">
    <source>
        <dbReference type="EMBL" id="KAK7422821.1"/>
    </source>
</evidence>
<protein>
    <recommendedName>
        <fullName evidence="2">Protein kinase domain-containing protein</fullName>
    </recommendedName>
</protein>
<keyword evidence="4" id="KW-1185">Reference proteome</keyword>
<accession>A0ABR1HQK5</accession>
<feature type="compositionally biased region" description="Basic and acidic residues" evidence="1">
    <location>
        <begin position="452"/>
        <end position="464"/>
    </location>
</feature>
<dbReference type="SUPFAM" id="SSF56112">
    <property type="entry name" value="Protein kinase-like (PK-like)"/>
    <property type="match status" value="1"/>
</dbReference>
<dbReference type="PANTHER" id="PTHR24359:SF1">
    <property type="entry name" value="INHIBITOR OF NUCLEAR FACTOR KAPPA-B KINASE EPSILON SUBUNIT HOMOLOG 1-RELATED"/>
    <property type="match status" value="1"/>
</dbReference>
<dbReference type="PANTHER" id="PTHR24359">
    <property type="entry name" value="SERINE/THREONINE-PROTEIN KINASE SBK1"/>
    <property type="match status" value="1"/>
</dbReference>
<comment type="caution">
    <text evidence="3">The sequence shown here is derived from an EMBL/GenBank/DDBJ whole genome shotgun (WGS) entry which is preliminary data.</text>
</comment>
<organism evidence="3 4">
    <name type="scientific">Neonectria punicea</name>
    <dbReference type="NCBI Taxonomy" id="979145"/>
    <lineage>
        <taxon>Eukaryota</taxon>
        <taxon>Fungi</taxon>
        <taxon>Dikarya</taxon>
        <taxon>Ascomycota</taxon>
        <taxon>Pezizomycotina</taxon>
        <taxon>Sordariomycetes</taxon>
        <taxon>Hypocreomycetidae</taxon>
        <taxon>Hypocreales</taxon>
        <taxon>Nectriaceae</taxon>
        <taxon>Neonectria</taxon>
    </lineage>
</organism>
<proteinExistence type="predicted"/>
<feature type="region of interest" description="Disordered" evidence="1">
    <location>
        <begin position="500"/>
        <end position="522"/>
    </location>
</feature>